<dbReference type="PANTHER" id="PTHR11059:SF0">
    <property type="entry name" value="DNA REPAIR PROTEIN RECN"/>
    <property type="match status" value="1"/>
</dbReference>
<comment type="caution">
    <text evidence="11">The sequence shown here is derived from an EMBL/GenBank/DDBJ whole genome shotgun (WGS) entry which is preliminary data.</text>
</comment>
<evidence type="ECO:0000256" key="3">
    <source>
        <dbReference type="ARBA" id="ARBA00021315"/>
    </source>
</evidence>
<evidence type="ECO:0000313" key="11">
    <source>
        <dbReference type="EMBL" id="MBF2734783.1"/>
    </source>
</evidence>
<evidence type="ECO:0000256" key="7">
    <source>
        <dbReference type="ARBA" id="ARBA00023204"/>
    </source>
</evidence>
<dbReference type="GO" id="GO:0005524">
    <property type="term" value="F:ATP binding"/>
    <property type="evidence" value="ECO:0007669"/>
    <property type="project" value="UniProtKB-KW"/>
</dbReference>
<comment type="similarity">
    <text evidence="2 9">Belongs to the RecN family.</text>
</comment>
<dbReference type="AlphaFoldDB" id="A0A930XXG4"/>
<sequence>MLTAVEVRDFVNIAHARLPLPAAGFCALTGETGVGKSLLIDALSAALGLKLRRRLLRKGAETAEVALSFDLAGAVGALNLLKRHGLAAPGGELVARRVIDAQGRSRAYVNGSLVGVGQLAEIVGGLVAVCGQNEHVRLKQAARRRELLDMAAKALPDAALVAARHAEHQQAAARLQAAEEAAAQDAERLAELQEELAELDALGFAAEAWEEQNRLLTQQENMAEIGELRRELDAALDELGTRLAQAQEQGKRLATLLPAAEGVGEDLAALNALAADAARALAKLGEGLGEVDRAALEEAEAYVAEALRLARKHRLPDPTGLPQLRADKAAELEELGGGDVEALRKAAAAAVASWQEAATILSKKRQAAAPKLAKQVQDSLRQLGMPAARFAIELPAAEGVARTGAEDVAFGFAARKQGKLGDLGEVASGGELSRLTLALFSHAGGDGARAMVFDEVDAGISGKTAAHVGSLLASLGAERLVLCVTHLPQVAAAAASHWLVRADEDGLASFELIEGAAREEEIARMLAGKKITAASRSNAKEILATAAG</sequence>
<dbReference type="GO" id="GO:0006281">
    <property type="term" value="P:DNA repair"/>
    <property type="evidence" value="ECO:0007669"/>
    <property type="project" value="UniProtKB-KW"/>
</dbReference>
<evidence type="ECO:0000256" key="2">
    <source>
        <dbReference type="ARBA" id="ARBA00009441"/>
    </source>
</evidence>
<reference evidence="11" key="1">
    <citation type="submission" date="2020-10" db="EMBL/GenBank/DDBJ databases">
        <title>An improved Amphimedon queenslandica hologenome assembly reveals how three proteobacterial symbionts can extend the metabolic phenotypic of their marine sponge host.</title>
        <authorList>
            <person name="Degnan B."/>
            <person name="Degnan S."/>
            <person name="Xiang X."/>
        </authorList>
    </citation>
    <scope>NUCLEOTIDE SEQUENCE</scope>
    <source>
        <strain evidence="11">AqS2</strain>
    </source>
</reference>
<protein>
    <recommendedName>
        <fullName evidence="3 9">DNA repair protein RecN</fullName>
    </recommendedName>
    <alternativeName>
        <fullName evidence="8 9">Recombination protein N</fullName>
    </alternativeName>
</protein>
<feature type="coiled-coil region" evidence="10">
    <location>
        <begin position="168"/>
        <end position="249"/>
    </location>
</feature>
<evidence type="ECO:0000256" key="6">
    <source>
        <dbReference type="ARBA" id="ARBA00022840"/>
    </source>
</evidence>
<dbReference type="InterPro" id="IPR027417">
    <property type="entry name" value="P-loop_NTPase"/>
</dbReference>
<accession>A0A930XXG4</accession>
<keyword evidence="4" id="KW-0547">Nucleotide-binding</keyword>
<keyword evidence="10" id="KW-0175">Coiled coil</keyword>
<evidence type="ECO:0000313" key="12">
    <source>
        <dbReference type="Proteomes" id="UP000604381"/>
    </source>
</evidence>
<evidence type="ECO:0000256" key="9">
    <source>
        <dbReference type="PIRNR" id="PIRNR003128"/>
    </source>
</evidence>
<dbReference type="SUPFAM" id="SSF52540">
    <property type="entry name" value="P-loop containing nucleoside triphosphate hydrolases"/>
    <property type="match status" value="1"/>
</dbReference>
<comment type="function">
    <text evidence="1 9">May be involved in recombinational repair of damaged DNA.</text>
</comment>
<evidence type="ECO:0000256" key="1">
    <source>
        <dbReference type="ARBA" id="ARBA00003618"/>
    </source>
</evidence>
<dbReference type="PIRSF" id="PIRSF003128">
    <property type="entry name" value="RecN"/>
    <property type="match status" value="1"/>
</dbReference>
<dbReference type="PANTHER" id="PTHR11059">
    <property type="entry name" value="DNA REPAIR PROTEIN RECN"/>
    <property type="match status" value="1"/>
</dbReference>
<keyword evidence="6" id="KW-0067">ATP-binding</keyword>
<proteinExistence type="inferred from homology"/>
<gene>
    <name evidence="11" type="ORF">ISN26_01630</name>
</gene>
<keyword evidence="7 9" id="KW-0234">DNA repair</keyword>
<evidence type="ECO:0000256" key="10">
    <source>
        <dbReference type="SAM" id="Coils"/>
    </source>
</evidence>
<dbReference type="GO" id="GO:0006310">
    <property type="term" value="P:DNA recombination"/>
    <property type="evidence" value="ECO:0007669"/>
    <property type="project" value="InterPro"/>
</dbReference>
<keyword evidence="5 9" id="KW-0227">DNA damage</keyword>
<dbReference type="Gene3D" id="3.40.50.300">
    <property type="entry name" value="P-loop containing nucleotide triphosphate hydrolases"/>
    <property type="match status" value="2"/>
</dbReference>
<evidence type="ECO:0000256" key="5">
    <source>
        <dbReference type="ARBA" id="ARBA00022763"/>
    </source>
</evidence>
<evidence type="ECO:0000256" key="8">
    <source>
        <dbReference type="ARBA" id="ARBA00033408"/>
    </source>
</evidence>
<dbReference type="Proteomes" id="UP000604381">
    <property type="component" value="Unassembled WGS sequence"/>
</dbReference>
<organism evidence="11 12">
    <name type="scientific">Candidatus Amphirhobacter heronislandensis</name>
    <dbReference type="NCBI Taxonomy" id="1732024"/>
    <lineage>
        <taxon>Bacteria</taxon>
        <taxon>Pseudomonadati</taxon>
        <taxon>Pseudomonadota</taxon>
        <taxon>Gammaproteobacteria</taxon>
        <taxon>Candidatus Tethybacterales</taxon>
        <taxon>Candidatus Tethybacteraceae</taxon>
        <taxon>Candidatus Amphirhobacter</taxon>
    </lineage>
</organism>
<evidence type="ECO:0000256" key="4">
    <source>
        <dbReference type="ARBA" id="ARBA00022741"/>
    </source>
</evidence>
<keyword evidence="12" id="KW-1185">Reference proteome</keyword>
<dbReference type="EMBL" id="JADHEI010000028">
    <property type="protein sequence ID" value="MBF2734783.1"/>
    <property type="molecule type" value="Genomic_DNA"/>
</dbReference>
<dbReference type="InterPro" id="IPR004604">
    <property type="entry name" value="DNA_recomb/repair_RecN"/>
</dbReference>
<name>A0A930XXG4_9GAMM</name>